<name>A0ABD5VE65_9EURY</name>
<dbReference type="SUPFAM" id="SSF54637">
    <property type="entry name" value="Thioesterase/thiol ester dehydrase-isomerase"/>
    <property type="match status" value="1"/>
</dbReference>
<dbReference type="InterPro" id="IPR040170">
    <property type="entry name" value="Cytosol_ACT"/>
</dbReference>
<dbReference type="RefSeq" id="WP_336349436.1">
    <property type="nucleotide sequence ID" value="NZ_JAZAQL010000001.1"/>
</dbReference>
<dbReference type="CDD" id="cd03442">
    <property type="entry name" value="BFIT_BACH"/>
    <property type="match status" value="1"/>
</dbReference>
<protein>
    <submittedName>
        <fullName evidence="3">Acyl-CoA thioesterase</fullName>
        <ecNumber evidence="3">3.1.2.20</ecNumber>
    </submittedName>
</protein>
<proteinExistence type="predicted"/>
<dbReference type="EMBL" id="JBHSXN010000001">
    <property type="protein sequence ID" value="MFC6952460.1"/>
    <property type="molecule type" value="Genomic_DNA"/>
</dbReference>
<feature type="domain" description="HotDog ACOT-type" evidence="2">
    <location>
        <begin position="12"/>
        <end position="124"/>
    </location>
</feature>
<dbReference type="PROSITE" id="PS51770">
    <property type="entry name" value="HOTDOG_ACOT"/>
    <property type="match status" value="1"/>
</dbReference>
<dbReference type="PANTHER" id="PTHR11049:SF24">
    <property type="entry name" value="CYTOSOLIC ACYL COENZYME A THIOESTER HYDROLASE"/>
    <property type="match status" value="1"/>
</dbReference>
<dbReference type="InterPro" id="IPR006683">
    <property type="entry name" value="Thioestr_dom"/>
</dbReference>
<dbReference type="InterPro" id="IPR033120">
    <property type="entry name" value="HOTDOG_ACOT"/>
</dbReference>
<dbReference type="AlphaFoldDB" id="A0ABD5VE65"/>
<dbReference type="Proteomes" id="UP001596395">
    <property type="component" value="Unassembled WGS sequence"/>
</dbReference>
<comment type="caution">
    <text evidence="3">The sequence shown here is derived from an EMBL/GenBank/DDBJ whole genome shotgun (WGS) entry which is preliminary data.</text>
</comment>
<sequence>MYDHDSDTASLAESYTEMSEILMPDDTNNLGRALGGAILHWMDIAAAVAGRRFAREQVVTAAMDHVDFRAAIDLGDIVTVQAYVFATGDTSMDVKVDVHSERPETGDYEATATSFFTMVAVDDDGTSAPVPHLECPTEAEVALRETALEGRRERRRDLLDAATA</sequence>
<dbReference type="GO" id="GO:0047617">
    <property type="term" value="F:fatty acyl-CoA hydrolase activity"/>
    <property type="evidence" value="ECO:0007669"/>
    <property type="project" value="UniProtKB-EC"/>
</dbReference>
<dbReference type="Pfam" id="PF03061">
    <property type="entry name" value="4HBT"/>
    <property type="match status" value="1"/>
</dbReference>
<evidence type="ECO:0000256" key="1">
    <source>
        <dbReference type="ARBA" id="ARBA00022801"/>
    </source>
</evidence>
<accession>A0ABD5VE65</accession>
<evidence type="ECO:0000313" key="4">
    <source>
        <dbReference type="Proteomes" id="UP001596395"/>
    </source>
</evidence>
<keyword evidence="4" id="KW-1185">Reference proteome</keyword>
<evidence type="ECO:0000313" key="3">
    <source>
        <dbReference type="EMBL" id="MFC6952460.1"/>
    </source>
</evidence>
<evidence type="ECO:0000259" key="2">
    <source>
        <dbReference type="PROSITE" id="PS51770"/>
    </source>
</evidence>
<reference evidence="3 4" key="1">
    <citation type="journal article" date="2019" name="Int. J. Syst. Evol. Microbiol.">
        <title>The Global Catalogue of Microorganisms (GCM) 10K type strain sequencing project: providing services to taxonomists for standard genome sequencing and annotation.</title>
        <authorList>
            <consortium name="The Broad Institute Genomics Platform"/>
            <consortium name="The Broad Institute Genome Sequencing Center for Infectious Disease"/>
            <person name="Wu L."/>
            <person name="Ma J."/>
        </authorList>
    </citation>
    <scope>NUCLEOTIDE SEQUENCE [LARGE SCALE GENOMIC DNA]</scope>
    <source>
        <strain evidence="3 4">GX26</strain>
    </source>
</reference>
<organism evidence="3 4">
    <name type="scientific">Halorubellus litoreus</name>
    <dbReference type="NCBI Taxonomy" id="755308"/>
    <lineage>
        <taxon>Archaea</taxon>
        <taxon>Methanobacteriati</taxon>
        <taxon>Methanobacteriota</taxon>
        <taxon>Stenosarchaea group</taxon>
        <taxon>Halobacteria</taxon>
        <taxon>Halobacteriales</taxon>
        <taxon>Halorubellaceae</taxon>
        <taxon>Halorubellus</taxon>
    </lineage>
</organism>
<gene>
    <name evidence="3" type="ORF">ACFQGB_06255</name>
</gene>
<dbReference type="EC" id="3.1.2.20" evidence="3"/>
<dbReference type="InterPro" id="IPR029069">
    <property type="entry name" value="HotDog_dom_sf"/>
</dbReference>
<dbReference type="PANTHER" id="PTHR11049">
    <property type="entry name" value="ACYL COENZYME A THIOESTER HYDROLASE"/>
    <property type="match status" value="1"/>
</dbReference>
<dbReference type="Gene3D" id="3.10.129.10">
    <property type="entry name" value="Hotdog Thioesterase"/>
    <property type="match status" value="1"/>
</dbReference>
<keyword evidence="1 3" id="KW-0378">Hydrolase</keyword>